<keyword evidence="2" id="KW-0687">Ribonucleoprotein</keyword>
<sequence length="309" mass="35453">MKIDRIPSHYLPHAILYLADEDDQQIAKYKDSALWWAARIDGEVVGTIGLLELSTDQAEIVSVAVGEKYQNRHIGSQLVETAIAYAKEKGFRDVLIKTGNCGLSQIGLYQKCGFRIDSVKRNYFLGKYENSIYENGIRCCDQVVMNYRIYSEAERERIISGYWDRFLLSNPLYKGSPYDVWNFCYGEYLPNLLIGLVKTGAKTGTSSALELYKPEEKVPEAGDLSIITYGNGLPGCIVEITETRVKKFSEINADEARWEGEGDLSLQFWREVHRDFFSMEYKEEGQVFHEDIPVLYERFTVIYDEDLKS</sequence>
<accession>A0A841R8W2</accession>
<keyword evidence="2" id="KW-0689">Ribosomal protein</keyword>
<gene>
    <name evidence="2" type="ORF">HNR50_002008</name>
</gene>
<dbReference type="GO" id="GO:0005840">
    <property type="term" value="C:ribosome"/>
    <property type="evidence" value="ECO:0007669"/>
    <property type="project" value="UniProtKB-KW"/>
</dbReference>
<dbReference type="InterPro" id="IPR015947">
    <property type="entry name" value="PUA-like_sf"/>
</dbReference>
<dbReference type="GO" id="GO:0016747">
    <property type="term" value="F:acyltransferase activity, transferring groups other than amino-acyl groups"/>
    <property type="evidence" value="ECO:0007669"/>
    <property type="project" value="InterPro"/>
</dbReference>
<dbReference type="PANTHER" id="PTHR39203">
    <property type="entry name" value="CYTOPLASMIC PROTEIN-RELATED"/>
    <property type="match status" value="1"/>
</dbReference>
<dbReference type="Pfam" id="PF00583">
    <property type="entry name" value="Acetyltransf_1"/>
    <property type="match status" value="1"/>
</dbReference>
<organism evidence="2 3">
    <name type="scientific">Spirochaeta isovalerica</name>
    <dbReference type="NCBI Taxonomy" id="150"/>
    <lineage>
        <taxon>Bacteria</taxon>
        <taxon>Pseudomonadati</taxon>
        <taxon>Spirochaetota</taxon>
        <taxon>Spirochaetia</taxon>
        <taxon>Spirochaetales</taxon>
        <taxon>Spirochaetaceae</taxon>
        <taxon>Spirochaeta</taxon>
    </lineage>
</organism>
<dbReference type="CDD" id="cd06553">
    <property type="entry name" value="ASCH_Ef3133_like"/>
    <property type="match status" value="1"/>
</dbReference>
<dbReference type="PANTHER" id="PTHR39203:SF1">
    <property type="entry name" value="CYTOPLASMIC PROTEIN"/>
    <property type="match status" value="1"/>
</dbReference>
<dbReference type="Proteomes" id="UP000587760">
    <property type="component" value="Unassembled WGS sequence"/>
</dbReference>
<dbReference type="EMBL" id="JACHGJ010000003">
    <property type="protein sequence ID" value="MBB6480345.1"/>
    <property type="molecule type" value="Genomic_DNA"/>
</dbReference>
<dbReference type="PROSITE" id="PS51186">
    <property type="entry name" value="GNAT"/>
    <property type="match status" value="1"/>
</dbReference>
<dbReference type="RefSeq" id="WP_184746501.1">
    <property type="nucleotide sequence ID" value="NZ_JACHGJ010000003.1"/>
</dbReference>
<evidence type="ECO:0000313" key="2">
    <source>
        <dbReference type="EMBL" id="MBB6480345.1"/>
    </source>
</evidence>
<comment type="caution">
    <text evidence="2">The sequence shown here is derived from an EMBL/GenBank/DDBJ whole genome shotgun (WGS) entry which is preliminary data.</text>
</comment>
<dbReference type="Pfam" id="PF04266">
    <property type="entry name" value="ASCH"/>
    <property type="match status" value="1"/>
</dbReference>
<name>A0A841R8W2_9SPIO</name>
<dbReference type="AlphaFoldDB" id="A0A841R8W2"/>
<feature type="domain" description="N-acetyltransferase" evidence="1">
    <location>
        <begin position="1"/>
        <end position="135"/>
    </location>
</feature>
<dbReference type="InterPro" id="IPR016181">
    <property type="entry name" value="Acyl_CoA_acyltransferase"/>
</dbReference>
<evidence type="ECO:0000313" key="3">
    <source>
        <dbReference type="Proteomes" id="UP000587760"/>
    </source>
</evidence>
<dbReference type="InterPro" id="IPR000182">
    <property type="entry name" value="GNAT_dom"/>
</dbReference>
<dbReference type="SUPFAM" id="SSF55729">
    <property type="entry name" value="Acyl-CoA N-acyltransferases (Nat)"/>
    <property type="match status" value="1"/>
</dbReference>
<dbReference type="InterPro" id="IPR007374">
    <property type="entry name" value="ASCH_domain"/>
</dbReference>
<proteinExistence type="predicted"/>
<evidence type="ECO:0000259" key="1">
    <source>
        <dbReference type="PROSITE" id="PS51186"/>
    </source>
</evidence>
<dbReference type="Gene3D" id="3.40.630.30">
    <property type="match status" value="1"/>
</dbReference>
<dbReference type="SUPFAM" id="SSF88697">
    <property type="entry name" value="PUA domain-like"/>
    <property type="match status" value="1"/>
</dbReference>
<protein>
    <submittedName>
        <fullName evidence="2">Uncharacterized protein YhfF/ribosomal protein S18 acetylase RimI-like enzyme</fullName>
    </submittedName>
</protein>
<dbReference type="SMART" id="SM01022">
    <property type="entry name" value="ASCH"/>
    <property type="match status" value="1"/>
</dbReference>
<dbReference type="CDD" id="cd04301">
    <property type="entry name" value="NAT_SF"/>
    <property type="match status" value="1"/>
</dbReference>
<dbReference type="InterPro" id="IPR009326">
    <property type="entry name" value="DUF984"/>
</dbReference>
<keyword evidence="3" id="KW-1185">Reference proteome</keyword>
<reference evidence="2 3" key="1">
    <citation type="submission" date="2020-08" db="EMBL/GenBank/DDBJ databases">
        <title>Genomic Encyclopedia of Type Strains, Phase IV (KMG-IV): sequencing the most valuable type-strain genomes for metagenomic binning, comparative biology and taxonomic classification.</title>
        <authorList>
            <person name="Goeker M."/>
        </authorList>
    </citation>
    <scope>NUCLEOTIDE SEQUENCE [LARGE SCALE GENOMIC DNA]</scope>
    <source>
        <strain evidence="2 3">DSM 2461</strain>
    </source>
</reference>
<dbReference type="Gene3D" id="3.10.400.10">
    <property type="entry name" value="Sulfate adenylyltransferase"/>
    <property type="match status" value="1"/>
</dbReference>